<dbReference type="Proteomes" id="UP000000702">
    <property type="component" value="Unassembled WGS sequence"/>
</dbReference>
<dbReference type="VEuPathDB" id="TriTrypDB:TcIL3000_0_20740"/>
<protein>
    <submittedName>
        <fullName evidence="1">WGS project CAEQ00000000 data, annotated contig 833</fullName>
    </submittedName>
</protein>
<evidence type="ECO:0000313" key="2">
    <source>
        <dbReference type="Proteomes" id="UP000000702"/>
    </source>
</evidence>
<sequence>ALLEGEQTAAGATAALETNDPCGESVEERSSYASLLSSTFIRDGVQLLKSRPEVAIAFITTILHKLPTAEAAVLFVNEAVSLYRGSSCPAAAASVRHPVVVNALLKKCVENNSWHLALSVLKTASPVAIPCEVGSALLLQMREANQVSLVVDVLQKHIVPTRSKLSREAVEAALFSVLKHNCAVAGFCASPTPTRDPADTQVENSSGAMATAGVHWLSALSWAVDLLEDGVEARILQAGTAPSSGAVSQREPTVLPRVKTLSSRALSLLIHICVSAGSARGGLLAMGYARTADKTELDLSEEIRALLYCMMYNRPVEAESIVQHAVKKYGEGRSRHLQRLWKAVQGANRSPSWQRN</sequence>
<reference evidence="1 2" key="2">
    <citation type="journal article" date="2012" name="Proc. Natl. Acad. Sci. U.S.A.">
        <title>Antigenic diversity is generated by distinct evolutionary mechanisms in African trypanosome species.</title>
        <authorList>
            <person name="Jackson A.P."/>
            <person name="Berry A."/>
            <person name="Aslett M."/>
            <person name="Allison H.C."/>
            <person name="Burton P."/>
            <person name="Vavrova-Anderson J."/>
            <person name="Brown R."/>
            <person name="Browne H."/>
            <person name="Corton N."/>
            <person name="Hauser H."/>
            <person name="Gamble J."/>
            <person name="Gilderthorp R."/>
            <person name="Marcello L."/>
            <person name="McQuillan J."/>
            <person name="Otto T.D."/>
            <person name="Quail M.A."/>
            <person name="Sanders M.J."/>
            <person name="van Tonder A."/>
            <person name="Ginger M.L."/>
            <person name="Field M.C."/>
            <person name="Barry J.D."/>
            <person name="Hertz-Fowler C."/>
            <person name="Berriman M."/>
        </authorList>
    </citation>
    <scope>NUCLEOTIDE SEQUENCE [LARGE SCALE GENOMIC DNA]</scope>
    <source>
        <strain evidence="1 2">IL3000</strain>
    </source>
</reference>
<reference evidence="2" key="1">
    <citation type="submission" date="2011-07" db="EMBL/GenBank/DDBJ databases">
        <title>Divergent evolution of antigenic variation in African trypanosomes.</title>
        <authorList>
            <person name="Jackson A.P."/>
            <person name="Berry A."/>
            <person name="Allison H.C."/>
            <person name="Burton P."/>
            <person name="Anderson J."/>
            <person name="Aslett M."/>
            <person name="Brown R."/>
            <person name="Corton N."/>
            <person name="Harris D."/>
            <person name="Hauser H."/>
            <person name="Gamble J."/>
            <person name="Gilderthorp R."/>
            <person name="McQuillan J."/>
            <person name="Quail M.A."/>
            <person name="Sanders M."/>
            <person name="Van Tonder A."/>
            <person name="Ginger M.L."/>
            <person name="Donelson J.E."/>
            <person name="Field M.C."/>
            <person name="Barry J.D."/>
            <person name="Berriman M."/>
            <person name="Hertz-Fowler C."/>
        </authorList>
    </citation>
    <scope>NUCLEOTIDE SEQUENCE [LARGE SCALE GENOMIC DNA]</scope>
    <source>
        <strain evidence="2">IL3000</strain>
    </source>
</reference>
<name>F9WIU0_TRYCI</name>
<dbReference type="AlphaFoldDB" id="F9WIU0"/>
<dbReference type="EMBL" id="CAEQ01002639">
    <property type="protein sequence ID" value="CCD17238.1"/>
    <property type="molecule type" value="Genomic_DNA"/>
</dbReference>
<keyword evidence="2" id="KW-1185">Reference proteome</keyword>
<gene>
    <name evidence="1" type="ORF">TCIL3000_0_20740</name>
</gene>
<comment type="caution">
    <text evidence="1">The sequence shown here is derived from an EMBL/GenBank/DDBJ whole genome shotgun (WGS) entry which is preliminary data.</text>
</comment>
<accession>F9WIU0</accession>
<organism evidence="1 2">
    <name type="scientific">Trypanosoma congolense (strain IL3000)</name>
    <dbReference type="NCBI Taxonomy" id="1068625"/>
    <lineage>
        <taxon>Eukaryota</taxon>
        <taxon>Discoba</taxon>
        <taxon>Euglenozoa</taxon>
        <taxon>Kinetoplastea</taxon>
        <taxon>Metakinetoplastina</taxon>
        <taxon>Trypanosomatida</taxon>
        <taxon>Trypanosomatidae</taxon>
        <taxon>Trypanosoma</taxon>
        <taxon>Nannomonas</taxon>
    </lineage>
</organism>
<feature type="non-terminal residue" evidence="1">
    <location>
        <position position="1"/>
    </location>
</feature>
<proteinExistence type="predicted"/>
<evidence type="ECO:0000313" key="1">
    <source>
        <dbReference type="EMBL" id="CCD17238.1"/>
    </source>
</evidence>